<comment type="caution">
    <text evidence="2">The sequence shown here is derived from an EMBL/GenBank/DDBJ whole genome shotgun (WGS) entry which is preliminary data.</text>
</comment>
<protein>
    <submittedName>
        <fullName evidence="2">Uncharacterized protein</fullName>
    </submittedName>
</protein>
<feature type="signal peptide" evidence="1">
    <location>
        <begin position="1"/>
        <end position="18"/>
    </location>
</feature>
<keyword evidence="3" id="KW-1185">Reference proteome</keyword>
<evidence type="ECO:0000313" key="3">
    <source>
        <dbReference type="Proteomes" id="UP000622475"/>
    </source>
</evidence>
<organism evidence="2 3">
    <name type="scientific">Mucilaginibacter myungsuensis</name>
    <dbReference type="NCBI Taxonomy" id="649104"/>
    <lineage>
        <taxon>Bacteria</taxon>
        <taxon>Pseudomonadati</taxon>
        <taxon>Bacteroidota</taxon>
        <taxon>Sphingobacteriia</taxon>
        <taxon>Sphingobacteriales</taxon>
        <taxon>Sphingobacteriaceae</taxon>
        <taxon>Mucilaginibacter</taxon>
    </lineage>
</organism>
<proteinExistence type="predicted"/>
<gene>
    <name evidence="2" type="ORF">IRJ16_07980</name>
</gene>
<dbReference type="Proteomes" id="UP000622475">
    <property type="component" value="Unassembled WGS sequence"/>
</dbReference>
<dbReference type="RefSeq" id="WP_194111030.1">
    <property type="nucleotide sequence ID" value="NZ_JADFFL010000003.1"/>
</dbReference>
<feature type="chain" id="PRO_5037460118" evidence="1">
    <location>
        <begin position="19"/>
        <end position="297"/>
    </location>
</feature>
<name>A0A929PWY1_9SPHI</name>
<sequence>MKYLYFIILLFNIPGLKAQTVTNNFRIVDADTKRPIPYASVSLPRASLAMNTEADGLLSIPGDLSKMNDVLVITAQNYTPSVSPLNKLSGMDTIQLKKYPYRPVNIPVSSTGKDSVLNKFTWQDVTYFAGVHSQHARFEYLQIAQQFDSPAPGAKLSQIFFRRFATWGTYTERTRFRLRFYDIDPVYGTPGKDLCHEIIEETNKDDPRLTVNLQKYNIIIPGKKFFVAIEWLRTFENAGYAPNRAERNLVYKPTIGILPYKTDKLNIWVLNYAHQWKPFTYFSPYYTDLALSATVKW</sequence>
<dbReference type="AlphaFoldDB" id="A0A929PWY1"/>
<reference evidence="2" key="1">
    <citation type="submission" date="2020-10" db="EMBL/GenBank/DDBJ databases">
        <title>Mucilaginibacter mali sp. nov., isolated from rhizosphere soil of apple orchard.</title>
        <authorList>
            <person name="Lee J.-S."/>
            <person name="Kim H.S."/>
            <person name="Kim J.-S."/>
        </authorList>
    </citation>
    <scope>NUCLEOTIDE SEQUENCE</scope>
    <source>
        <strain evidence="2">KCTC 22746</strain>
    </source>
</reference>
<evidence type="ECO:0000313" key="2">
    <source>
        <dbReference type="EMBL" id="MBE9661820.1"/>
    </source>
</evidence>
<evidence type="ECO:0000256" key="1">
    <source>
        <dbReference type="SAM" id="SignalP"/>
    </source>
</evidence>
<accession>A0A929PWY1</accession>
<dbReference type="EMBL" id="JADFFL010000003">
    <property type="protein sequence ID" value="MBE9661820.1"/>
    <property type="molecule type" value="Genomic_DNA"/>
</dbReference>
<keyword evidence="1" id="KW-0732">Signal</keyword>